<dbReference type="AlphaFoldDB" id="A0A1S2VP02"/>
<dbReference type="GO" id="GO:0003676">
    <property type="term" value="F:nucleic acid binding"/>
    <property type="evidence" value="ECO:0007669"/>
    <property type="project" value="InterPro"/>
</dbReference>
<dbReference type="Pfam" id="PF02601">
    <property type="entry name" value="Exonuc_VII_L"/>
    <property type="match status" value="1"/>
</dbReference>
<evidence type="ECO:0000259" key="1">
    <source>
        <dbReference type="Pfam" id="PF02601"/>
    </source>
</evidence>
<dbReference type="InterPro" id="IPR003753">
    <property type="entry name" value="Exonuc_VII_L"/>
</dbReference>
<dbReference type="RefSeq" id="WP_071502706.1">
    <property type="nucleotide sequence ID" value="NZ_MORL01000003.1"/>
</dbReference>
<gene>
    <name evidence="2" type="ORF">BLX24_08655</name>
</gene>
<sequence length="405" mass="45778">MSPIRLSDLAFTIEAVLDEAFTGRTVWVIAETSDIKNYPDRQYCFLTLVERDTGGKRETLARLDATIWRRQYHLIRAFEQATGVAFARNIQLLLRVAVSYNAVYGLRLDIQQIDHSYTLGNLERERQAILDALVKDHPELVWQQDGQYFTANQVLPQPTVWQRIALISAPGSDGLRDFRHELANNAFGYQIEVDEYLSQIQGQGAEKAIAAQLARIREKAADYDAVVIVRGGGSQLDFGSFDTYLMGETVAGFPIPVLAGIGHERNISITDLLCHASVKTPTKAAAFLIEHNRQFEEKCLYLRDRLINASRQTMQSASDTLKTDIDRLRYALFGFIRNRQTELTEKTVIIRHLDPANVLKRGYALLIKNGKIVTKAGHLHPNDTIQIRLADETVQATVRENQLIK</sequence>
<keyword evidence="3" id="KW-1185">Reference proteome</keyword>
<dbReference type="GO" id="GO:0008855">
    <property type="term" value="F:exodeoxyribonuclease VII activity"/>
    <property type="evidence" value="ECO:0007669"/>
    <property type="project" value="InterPro"/>
</dbReference>
<dbReference type="GO" id="GO:0009318">
    <property type="term" value="C:exodeoxyribonuclease VII complex"/>
    <property type="evidence" value="ECO:0007669"/>
    <property type="project" value="InterPro"/>
</dbReference>
<dbReference type="InterPro" id="IPR020579">
    <property type="entry name" value="Exonuc_VII_lsu_C"/>
</dbReference>
<dbReference type="GO" id="GO:0006308">
    <property type="term" value="P:DNA catabolic process"/>
    <property type="evidence" value="ECO:0007669"/>
    <property type="project" value="InterPro"/>
</dbReference>
<evidence type="ECO:0000313" key="3">
    <source>
        <dbReference type="Proteomes" id="UP000181790"/>
    </source>
</evidence>
<protein>
    <submittedName>
        <fullName evidence="2">Exodeoxyribonuclease VII large subunit</fullName>
    </submittedName>
</protein>
<name>A0A1S2VP02_9BACT</name>
<dbReference type="PANTHER" id="PTHR30008:SF0">
    <property type="entry name" value="EXODEOXYRIBONUCLEASE 7 LARGE SUBUNIT"/>
    <property type="match status" value="1"/>
</dbReference>
<dbReference type="Proteomes" id="UP000181790">
    <property type="component" value="Unassembled WGS sequence"/>
</dbReference>
<dbReference type="EMBL" id="MORL01000003">
    <property type="protein sequence ID" value="OIN59906.1"/>
    <property type="molecule type" value="Genomic_DNA"/>
</dbReference>
<reference evidence="2 3" key="1">
    <citation type="submission" date="2016-10" db="EMBL/GenBank/DDBJ databases">
        <title>Arsenicibacter rosenii gen. nov., sp. nov., an efficient arsenic-methylating bacterium isolated from an arsenic-contaminated paddy soil.</title>
        <authorList>
            <person name="Huang K."/>
        </authorList>
    </citation>
    <scope>NUCLEOTIDE SEQUENCE [LARGE SCALE GENOMIC DNA]</scope>
    <source>
        <strain evidence="2 3">SM-1</strain>
    </source>
</reference>
<dbReference type="OrthoDB" id="9802795at2"/>
<evidence type="ECO:0000313" key="2">
    <source>
        <dbReference type="EMBL" id="OIN59906.1"/>
    </source>
</evidence>
<dbReference type="PANTHER" id="PTHR30008">
    <property type="entry name" value="EXODEOXYRIBONUCLEASE 7 LARGE SUBUNIT"/>
    <property type="match status" value="1"/>
</dbReference>
<organism evidence="2 3">
    <name type="scientific">Arsenicibacter rosenii</name>
    <dbReference type="NCBI Taxonomy" id="1750698"/>
    <lineage>
        <taxon>Bacteria</taxon>
        <taxon>Pseudomonadati</taxon>
        <taxon>Bacteroidota</taxon>
        <taxon>Cytophagia</taxon>
        <taxon>Cytophagales</taxon>
        <taxon>Spirosomataceae</taxon>
        <taxon>Arsenicibacter</taxon>
    </lineage>
</organism>
<feature type="domain" description="Exonuclease VII large subunit C-terminal" evidence="1">
    <location>
        <begin position="148"/>
        <end position="324"/>
    </location>
</feature>
<accession>A0A1S2VP02</accession>
<proteinExistence type="predicted"/>
<comment type="caution">
    <text evidence="2">The sequence shown here is derived from an EMBL/GenBank/DDBJ whole genome shotgun (WGS) entry which is preliminary data.</text>
</comment>